<dbReference type="RefSeq" id="WP_058962905.1">
    <property type="nucleotide sequence ID" value="NZ_CABKVM010000012.1"/>
</dbReference>
<evidence type="ECO:0000313" key="3">
    <source>
        <dbReference type="EMBL" id="TCL58666.1"/>
    </source>
</evidence>
<name>A0A4R1R069_9FIRM</name>
<feature type="transmembrane region" description="Helical" evidence="1">
    <location>
        <begin position="42"/>
        <end position="63"/>
    </location>
</feature>
<evidence type="ECO:0000313" key="4">
    <source>
        <dbReference type="Proteomes" id="UP000295184"/>
    </source>
</evidence>
<feature type="transmembrane region" description="Helical" evidence="1">
    <location>
        <begin position="12"/>
        <end position="36"/>
    </location>
</feature>
<keyword evidence="5" id="KW-1185">Reference proteome</keyword>
<evidence type="ECO:0000313" key="2">
    <source>
        <dbReference type="EMBL" id="MDM8202561.1"/>
    </source>
</evidence>
<reference evidence="3 4" key="1">
    <citation type="submission" date="2019-03" db="EMBL/GenBank/DDBJ databases">
        <title>Genomic Encyclopedia of Type Strains, Phase IV (KMG-IV): sequencing the most valuable type-strain genomes for metagenomic binning, comparative biology and taxonomic classification.</title>
        <authorList>
            <person name="Goeker M."/>
        </authorList>
    </citation>
    <scope>NUCLEOTIDE SEQUENCE [LARGE SCALE GENOMIC DNA]</scope>
    <source>
        <strain evidence="3 4">DSM 100451</strain>
    </source>
</reference>
<organism evidence="3 4">
    <name type="scientific">Allofournierella massiliensis</name>
    <dbReference type="NCBI Taxonomy" id="1650663"/>
    <lineage>
        <taxon>Bacteria</taxon>
        <taxon>Bacillati</taxon>
        <taxon>Bacillota</taxon>
        <taxon>Clostridia</taxon>
        <taxon>Eubacteriales</taxon>
        <taxon>Oscillospiraceae</taxon>
        <taxon>Allofournierella</taxon>
    </lineage>
</organism>
<accession>A0A4R1R069</accession>
<gene>
    <name evidence="3" type="ORF">EDD77_10719</name>
    <name evidence="2" type="ORF">QUW08_14845</name>
</gene>
<reference evidence="2" key="3">
    <citation type="submission" date="2023-06" db="EMBL/GenBank/DDBJ databases">
        <authorList>
            <person name="Zeman M."/>
            <person name="Kubasova T."/>
            <person name="Jahodarova E."/>
            <person name="Nykrynova M."/>
            <person name="Rychlik I."/>
        </authorList>
    </citation>
    <scope>NUCLEOTIDE SEQUENCE</scope>
    <source>
        <strain evidence="2">ET340</strain>
    </source>
</reference>
<dbReference type="Proteomes" id="UP000295184">
    <property type="component" value="Unassembled WGS sequence"/>
</dbReference>
<dbReference type="STRING" id="1650663.GCA_001486665_00377"/>
<keyword evidence="1" id="KW-0472">Membrane</keyword>
<dbReference type="Proteomes" id="UP001529380">
    <property type="component" value="Unassembled WGS sequence"/>
</dbReference>
<dbReference type="AlphaFoldDB" id="A0A4R1R069"/>
<dbReference type="PIRSF" id="PIRSF037394">
    <property type="entry name" value="ABC_thiamine-permease_YkoE_prd"/>
    <property type="match status" value="1"/>
</dbReference>
<protein>
    <submittedName>
        <fullName evidence="2">ECF transporter S component</fullName>
    </submittedName>
    <submittedName>
        <fullName evidence="3">Energy-coupling factor transport system substrate-specific component</fullName>
    </submittedName>
</protein>
<dbReference type="InterPro" id="IPR017195">
    <property type="entry name" value="ABC_thiamin-permease_prd"/>
</dbReference>
<keyword evidence="1" id="KW-1133">Transmembrane helix</keyword>
<dbReference type="GeneID" id="97380232"/>
<keyword evidence="1" id="KW-0812">Transmembrane</keyword>
<dbReference type="EMBL" id="SLUM01000007">
    <property type="protein sequence ID" value="TCL58666.1"/>
    <property type="molecule type" value="Genomic_DNA"/>
</dbReference>
<comment type="caution">
    <text evidence="3">The sequence shown here is derived from an EMBL/GenBank/DDBJ whole genome shotgun (WGS) entry which is preliminary data.</text>
</comment>
<proteinExistence type="predicted"/>
<reference evidence="2 5" key="2">
    <citation type="submission" date="2023-06" db="EMBL/GenBank/DDBJ databases">
        <title>Identification and characterization of horizontal gene transfer across gut microbiota members of farm animals based on homology search.</title>
        <authorList>
            <person name="Schwarzerova J."/>
            <person name="Nykrynova M."/>
            <person name="Jureckova K."/>
            <person name="Cejkova D."/>
            <person name="Rychlik I."/>
        </authorList>
    </citation>
    <scope>NUCLEOTIDE SEQUENCE [LARGE SCALE GENOMIC DNA]</scope>
    <source>
        <strain evidence="2 5">ET340</strain>
    </source>
</reference>
<sequence length="200" mass="21868">MKQKESSYSWKLQDIIFVAMLCVVFGVVYLAGVYLISPLTAIFAPLGVSLLGTEMIFGIWFMAATLAAYILQKPGAAIIAEVLASLIEVLLGNMYGPMVIVAGIVQGAGAELVFAAWRYKRFDRTTMYLASVGCTITGFLWSFVRSNYLAIAPQLLVVYFVVRLISSFIFSGVLCKLMGDSLARTGLLKSYALGRAMRDE</sequence>
<dbReference type="EMBL" id="JAUDCL010000046">
    <property type="protein sequence ID" value="MDM8202561.1"/>
    <property type="molecule type" value="Genomic_DNA"/>
</dbReference>
<feature type="transmembrane region" description="Helical" evidence="1">
    <location>
        <begin position="156"/>
        <end position="179"/>
    </location>
</feature>
<evidence type="ECO:0000256" key="1">
    <source>
        <dbReference type="SAM" id="Phobius"/>
    </source>
</evidence>
<dbReference type="Pfam" id="PF09819">
    <property type="entry name" value="ABC_cobalt"/>
    <property type="match status" value="1"/>
</dbReference>
<feature type="transmembrane region" description="Helical" evidence="1">
    <location>
        <begin position="126"/>
        <end position="144"/>
    </location>
</feature>
<dbReference type="OrthoDB" id="8017424at2"/>
<feature type="transmembrane region" description="Helical" evidence="1">
    <location>
        <begin position="98"/>
        <end position="119"/>
    </location>
</feature>
<evidence type="ECO:0000313" key="5">
    <source>
        <dbReference type="Proteomes" id="UP001529380"/>
    </source>
</evidence>